<evidence type="ECO:0000259" key="3">
    <source>
        <dbReference type="Pfam" id="PF07804"/>
    </source>
</evidence>
<keyword evidence="2" id="KW-0418">Kinase</keyword>
<dbReference type="Proteomes" id="UP000252585">
    <property type="component" value="Unassembled WGS sequence"/>
</dbReference>
<sequence length="212" mass="25394">MKNFVTELDPVANEEGGSLLAIFDEYKYLLENDLNGYDLLTYGFNYIQRLPYWNSIKKNFIEMLVFDALIGNQDRHPFNWMVLFYPNDEIRLSPIYDNGASLGFRFEDSYLLKMIENESMMNKYMKNTKSKAGIFEKKQVKVKQLLNYLITEYPKETASIIEKINDFNITEYNNYINSLSFISEYQEKWLLKIIPFRRNKILQWVKEKERKS</sequence>
<dbReference type="OrthoDB" id="9812605at2"/>
<reference evidence="4 5" key="1">
    <citation type="submission" date="2018-07" db="EMBL/GenBank/DDBJ databases">
        <title>Genomic Encyclopedia of Type Strains, Phase IV (KMG-IV): sequencing the most valuable type-strain genomes for metagenomic binning, comparative biology and taxonomic classification.</title>
        <authorList>
            <person name="Goeker M."/>
        </authorList>
    </citation>
    <scope>NUCLEOTIDE SEQUENCE [LARGE SCALE GENOMIC DNA]</scope>
    <source>
        <strain evidence="4 5">DSM 27696</strain>
    </source>
</reference>
<evidence type="ECO:0000256" key="2">
    <source>
        <dbReference type="ARBA" id="ARBA00022777"/>
    </source>
</evidence>
<organism evidence="4 5">
    <name type="scientific">Saliterribacillus persicus</name>
    <dbReference type="NCBI Taxonomy" id="930114"/>
    <lineage>
        <taxon>Bacteria</taxon>
        <taxon>Bacillati</taxon>
        <taxon>Bacillota</taxon>
        <taxon>Bacilli</taxon>
        <taxon>Bacillales</taxon>
        <taxon>Bacillaceae</taxon>
        <taxon>Saliterribacillus</taxon>
    </lineage>
</organism>
<proteinExistence type="predicted"/>
<dbReference type="Pfam" id="PF07804">
    <property type="entry name" value="HipA_C"/>
    <property type="match status" value="1"/>
</dbReference>
<dbReference type="GO" id="GO:0016301">
    <property type="term" value="F:kinase activity"/>
    <property type="evidence" value="ECO:0007669"/>
    <property type="project" value="UniProtKB-KW"/>
</dbReference>
<keyword evidence="5" id="KW-1185">Reference proteome</keyword>
<evidence type="ECO:0000313" key="4">
    <source>
        <dbReference type="EMBL" id="RCW77289.1"/>
    </source>
</evidence>
<comment type="caution">
    <text evidence="4">The sequence shown here is derived from an EMBL/GenBank/DDBJ whole genome shotgun (WGS) entry which is preliminary data.</text>
</comment>
<keyword evidence="1" id="KW-0808">Transferase</keyword>
<protein>
    <recommendedName>
        <fullName evidence="3">HipA-like C-terminal domain-containing protein</fullName>
    </recommendedName>
</protein>
<evidence type="ECO:0000313" key="5">
    <source>
        <dbReference type="Proteomes" id="UP000252585"/>
    </source>
</evidence>
<accession>A0A368YC82</accession>
<gene>
    <name evidence="4" type="ORF">DFR57_101158</name>
</gene>
<dbReference type="EMBL" id="QPJJ01000001">
    <property type="protein sequence ID" value="RCW77289.1"/>
    <property type="molecule type" value="Genomic_DNA"/>
</dbReference>
<dbReference type="Gene3D" id="1.10.1070.20">
    <property type="match status" value="1"/>
</dbReference>
<evidence type="ECO:0000256" key="1">
    <source>
        <dbReference type="ARBA" id="ARBA00022679"/>
    </source>
</evidence>
<dbReference type="AlphaFoldDB" id="A0A368YC82"/>
<dbReference type="RefSeq" id="WP_114351230.1">
    <property type="nucleotide sequence ID" value="NZ_QPJJ01000001.1"/>
</dbReference>
<feature type="domain" description="HipA-like C-terminal" evidence="3">
    <location>
        <begin position="55"/>
        <end position="144"/>
    </location>
</feature>
<dbReference type="InterPro" id="IPR012893">
    <property type="entry name" value="HipA-like_C"/>
</dbReference>
<name>A0A368YC82_9BACI</name>